<evidence type="ECO:0000313" key="11">
    <source>
        <dbReference type="Proteomes" id="UP000799640"/>
    </source>
</evidence>
<dbReference type="GO" id="GO:1990316">
    <property type="term" value="C:Atg1/ULK1 kinase complex"/>
    <property type="evidence" value="ECO:0007669"/>
    <property type="project" value="TreeGrafter"/>
</dbReference>
<organism evidence="10 11">
    <name type="scientific">Trichodelitschia bisporula</name>
    <dbReference type="NCBI Taxonomy" id="703511"/>
    <lineage>
        <taxon>Eukaryota</taxon>
        <taxon>Fungi</taxon>
        <taxon>Dikarya</taxon>
        <taxon>Ascomycota</taxon>
        <taxon>Pezizomycotina</taxon>
        <taxon>Dothideomycetes</taxon>
        <taxon>Dothideomycetes incertae sedis</taxon>
        <taxon>Phaeotrichales</taxon>
        <taxon>Phaeotrichaceae</taxon>
        <taxon>Trichodelitschia</taxon>
    </lineage>
</organism>
<evidence type="ECO:0000256" key="1">
    <source>
        <dbReference type="ARBA" id="ARBA00006259"/>
    </source>
</evidence>
<dbReference type="Proteomes" id="UP000799640">
    <property type="component" value="Unassembled WGS sequence"/>
</dbReference>
<comment type="function">
    <text evidence="6">Autophagy-specific protein that functions in response to autophagy-inducing signals as a scaffold to recruit other ATG proteins to organize preautophagosomal structure (PAS) formation. Modulates the timing and magnitude of the autophagy response, such as the size of the sequestering vesicles. Plays particularly a role in pexophagy and nucleophagy.</text>
</comment>
<comment type="similarity">
    <text evidence="1 6">Belongs to the ATG17 family.</text>
</comment>
<evidence type="ECO:0000256" key="5">
    <source>
        <dbReference type="ARBA" id="ARBA00023136"/>
    </source>
</evidence>
<dbReference type="AlphaFoldDB" id="A0A6G1HQ21"/>
<dbReference type="InterPro" id="IPR007240">
    <property type="entry name" value="Atg17"/>
</dbReference>
<keyword evidence="4 6" id="KW-0072">Autophagy</keyword>
<evidence type="ECO:0000256" key="3">
    <source>
        <dbReference type="ARBA" id="ARBA00022490"/>
    </source>
</evidence>
<evidence type="ECO:0000259" key="9">
    <source>
        <dbReference type="Pfam" id="PF04108"/>
    </source>
</evidence>
<keyword evidence="3 6" id="KW-0963">Cytoplasm</keyword>
<reference evidence="10" key="1">
    <citation type="journal article" date="2020" name="Stud. Mycol.">
        <title>101 Dothideomycetes genomes: a test case for predicting lifestyles and emergence of pathogens.</title>
        <authorList>
            <person name="Haridas S."/>
            <person name="Albert R."/>
            <person name="Binder M."/>
            <person name="Bloem J."/>
            <person name="Labutti K."/>
            <person name="Salamov A."/>
            <person name="Andreopoulos B."/>
            <person name="Baker S."/>
            <person name="Barry K."/>
            <person name="Bills G."/>
            <person name="Bluhm B."/>
            <person name="Cannon C."/>
            <person name="Castanera R."/>
            <person name="Culley D."/>
            <person name="Daum C."/>
            <person name="Ezra D."/>
            <person name="Gonzalez J."/>
            <person name="Henrissat B."/>
            <person name="Kuo A."/>
            <person name="Liang C."/>
            <person name="Lipzen A."/>
            <person name="Lutzoni F."/>
            <person name="Magnuson J."/>
            <person name="Mondo S."/>
            <person name="Nolan M."/>
            <person name="Ohm R."/>
            <person name="Pangilinan J."/>
            <person name="Park H.-J."/>
            <person name="Ramirez L."/>
            <person name="Alfaro M."/>
            <person name="Sun H."/>
            <person name="Tritt A."/>
            <person name="Yoshinaga Y."/>
            <person name="Zwiers L.-H."/>
            <person name="Turgeon B."/>
            <person name="Goodwin S."/>
            <person name="Spatafora J."/>
            <person name="Crous P."/>
            <person name="Grigoriev I."/>
        </authorList>
    </citation>
    <scope>NUCLEOTIDE SEQUENCE</scope>
    <source>
        <strain evidence="10">CBS 262.69</strain>
    </source>
</reference>
<feature type="coiled-coil region" evidence="7">
    <location>
        <begin position="293"/>
        <end position="327"/>
    </location>
</feature>
<dbReference type="PANTHER" id="PTHR28005">
    <property type="entry name" value="AUTOPHAGY-RELATED PROTEIN 17"/>
    <property type="match status" value="1"/>
</dbReference>
<dbReference type="GO" id="GO:0060090">
    <property type="term" value="F:molecular adaptor activity"/>
    <property type="evidence" value="ECO:0007669"/>
    <property type="project" value="TreeGrafter"/>
</dbReference>
<dbReference type="Pfam" id="PF04108">
    <property type="entry name" value="ATG17_like"/>
    <property type="match status" value="1"/>
</dbReference>
<dbReference type="GO" id="GO:0030295">
    <property type="term" value="F:protein kinase activator activity"/>
    <property type="evidence" value="ECO:0007669"/>
    <property type="project" value="TreeGrafter"/>
</dbReference>
<evidence type="ECO:0000256" key="8">
    <source>
        <dbReference type="SAM" id="MobiDB-lite"/>
    </source>
</evidence>
<accession>A0A6G1HQ21</accession>
<dbReference type="GO" id="GO:0000422">
    <property type="term" value="P:autophagy of mitochondrion"/>
    <property type="evidence" value="ECO:0007669"/>
    <property type="project" value="TreeGrafter"/>
</dbReference>
<dbReference type="OrthoDB" id="1937984at2759"/>
<feature type="region of interest" description="Disordered" evidence="8">
    <location>
        <begin position="1"/>
        <end position="20"/>
    </location>
</feature>
<keyword evidence="11" id="KW-1185">Reference proteome</keyword>
<comment type="subcellular location">
    <subcellularLocation>
        <location evidence="6">Cytoplasm</location>
    </subcellularLocation>
    <subcellularLocation>
        <location evidence="6">Preautophagosomal structure membrane</location>
        <topology evidence="6">Peripheral membrane protein</topology>
    </subcellularLocation>
</comment>
<evidence type="ECO:0000256" key="2">
    <source>
        <dbReference type="ARBA" id="ARBA00013806"/>
    </source>
</evidence>
<dbReference type="EMBL" id="ML996701">
    <property type="protein sequence ID" value="KAF2397947.1"/>
    <property type="molecule type" value="Genomic_DNA"/>
</dbReference>
<proteinExistence type="inferred from homology"/>
<evidence type="ECO:0000313" key="10">
    <source>
        <dbReference type="EMBL" id="KAF2397947.1"/>
    </source>
</evidence>
<evidence type="ECO:0000256" key="4">
    <source>
        <dbReference type="ARBA" id="ARBA00023006"/>
    </source>
</evidence>
<dbReference type="GO" id="GO:0034045">
    <property type="term" value="C:phagophore assembly site membrane"/>
    <property type="evidence" value="ECO:0007669"/>
    <property type="project" value="UniProtKB-SubCell"/>
</dbReference>
<protein>
    <recommendedName>
        <fullName evidence="2 6">Autophagy-related protein 17</fullName>
    </recommendedName>
</protein>
<keyword evidence="5" id="KW-0472">Membrane</keyword>
<name>A0A6G1HQ21_9PEZI</name>
<evidence type="ECO:0000256" key="7">
    <source>
        <dbReference type="SAM" id="Coils"/>
    </source>
</evidence>
<dbReference type="InterPro" id="IPR045326">
    <property type="entry name" value="ATG17-like_dom"/>
</dbReference>
<dbReference type="PANTHER" id="PTHR28005:SF1">
    <property type="entry name" value="AUTOPHAGY-RELATED PROTEIN 17"/>
    <property type="match status" value="1"/>
</dbReference>
<evidence type="ECO:0000256" key="6">
    <source>
        <dbReference type="RuleBase" id="RU368080"/>
    </source>
</evidence>
<gene>
    <name evidence="10" type="ORF">EJ06DRAFT_497344</name>
</gene>
<dbReference type="GO" id="GO:0000045">
    <property type="term" value="P:autophagosome assembly"/>
    <property type="evidence" value="ECO:0007669"/>
    <property type="project" value="TreeGrafter"/>
</dbReference>
<dbReference type="GO" id="GO:0034727">
    <property type="term" value="P:piecemeal microautophagy of the nucleus"/>
    <property type="evidence" value="ECO:0007669"/>
    <property type="project" value="TreeGrafter"/>
</dbReference>
<feature type="domain" description="Autophagy protein ATG17-like" evidence="9">
    <location>
        <begin position="37"/>
        <end position="437"/>
    </location>
</feature>
<keyword evidence="7" id="KW-0175">Coiled coil</keyword>
<sequence>MAPPSAPASPASSAGSLNDGPPSLDQLVEYYLVSKRSLSSISHVWHAREIVESARAALEENAVLAAKITFLRHALGRQVAKLEGIRHGLALVDGEGAEGFKTMVDALDAASTRLNSTLDVLRETAVEPALRPWTEPPKHLFDFVDESGVHELYASIKASMDRFDGARSALTVTAQAFDDDLERVQVVLRGAVRDKGEVYTEGSVVPALFYALETHATETASHLEGLVKHYDLCVSALKHTEGGGDAMTRASADDQQASALAGLGVDLRVDDTVPPSISDEERAGMLAVLVKDAAEVDDVVAEIRDRLAEMEEQLAQIRAFIDGLHDRNGELQTALRLVKQVATATPAYIAACLDFQGAWEEEKGVLRAKMDEVEGLREFYSGFAGAYDGLLVEAHRRLLVKREMEKVVHAASVQIERLYQADLKEREKFRAAQAEYIPSDLWPGLTRPPPAYTVALEEGDCPEIGAAALEGAVKRLGGVKRGER</sequence>